<dbReference type="GO" id="GO:0030246">
    <property type="term" value="F:carbohydrate binding"/>
    <property type="evidence" value="ECO:0007669"/>
    <property type="project" value="InterPro"/>
</dbReference>
<dbReference type="InterPro" id="IPR017853">
    <property type="entry name" value="GH"/>
</dbReference>
<feature type="signal peptide" evidence="10">
    <location>
        <begin position="1"/>
        <end position="21"/>
    </location>
</feature>
<dbReference type="GO" id="GO:0006032">
    <property type="term" value="P:chitin catabolic process"/>
    <property type="evidence" value="ECO:0007669"/>
    <property type="project" value="UniProtKB-KW"/>
</dbReference>
<dbReference type="Pfam" id="PF02839">
    <property type="entry name" value="CBM_5_12"/>
    <property type="match status" value="1"/>
</dbReference>
<keyword evidence="5" id="KW-0146">Chitin degradation</keyword>
<dbReference type="CDD" id="cd12215">
    <property type="entry name" value="ChiC_BD"/>
    <property type="match status" value="1"/>
</dbReference>
<keyword evidence="13" id="KW-1185">Reference proteome</keyword>
<evidence type="ECO:0000256" key="4">
    <source>
        <dbReference type="ARBA" id="ARBA00022801"/>
    </source>
</evidence>
<dbReference type="EC" id="3.2.1.14" evidence="2"/>
<feature type="chain" id="PRO_5013884362" description="chitinase" evidence="10">
    <location>
        <begin position="22"/>
        <end position="493"/>
    </location>
</feature>
<feature type="domain" description="GH18" evidence="11">
    <location>
        <begin position="28"/>
        <end position="330"/>
    </location>
</feature>
<dbReference type="EMBL" id="NBII01000012">
    <property type="protein sequence ID" value="PAV14743.1"/>
    <property type="molecule type" value="Genomic_DNA"/>
</dbReference>
<dbReference type="InterPro" id="IPR001579">
    <property type="entry name" value="Glyco_hydro_18_chit_AS"/>
</dbReference>
<gene>
    <name evidence="12" type="ORF">PNOK_0982200</name>
</gene>
<evidence type="ECO:0000313" key="13">
    <source>
        <dbReference type="Proteomes" id="UP000217199"/>
    </source>
</evidence>
<keyword evidence="6" id="KW-0119">Carbohydrate metabolism</keyword>
<dbReference type="SMART" id="SM00495">
    <property type="entry name" value="ChtBD3"/>
    <property type="match status" value="1"/>
</dbReference>
<evidence type="ECO:0000256" key="5">
    <source>
        <dbReference type="ARBA" id="ARBA00023024"/>
    </source>
</evidence>
<dbReference type="GO" id="GO:0000272">
    <property type="term" value="P:polysaccharide catabolic process"/>
    <property type="evidence" value="ECO:0007669"/>
    <property type="project" value="UniProtKB-KW"/>
</dbReference>
<evidence type="ECO:0000256" key="7">
    <source>
        <dbReference type="ARBA" id="ARBA00023295"/>
    </source>
</evidence>
<accession>A0A286U592</accession>
<comment type="caution">
    <text evidence="12">The sequence shown here is derived from an EMBL/GenBank/DDBJ whole genome shotgun (WGS) entry which is preliminary data.</text>
</comment>
<dbReference type="InterPro" id="IPR036573">
    <property type="entry name" value="CBM_sf_5/12"/>
</dbReference>
<dbReference type="CDD" id="cd02877">
    <property type="entry name" value="GH18_hevamine_XipI_class_III"/>
    <property type="match status" value="1"/>
</dbReference>
<reference evidence="12 13" key="1">
    <citation type="journal article" date="2017" name="Mol. Ecol.">
        <title>Comparative and population genomic landscape of Phellinus noxius: A hypervariable fungus causing root rot in trees.</title>
        <authorList>
            <person name="Chung C.L."/>
            <person name="Lee T.J."/>
            <person name="Akiba M."/>
            <person name="Lee H.H."/>
            <person name="Kuo T.H."/>
            <person name="Liu D."/>
            <person name="Ke H.M."/>
            <person name="Yokoi T."/>
            <person name="Roa M.B."/>
            <person name="Lu M.J."/>
            <person name="Chang Y.Y."/>
            <person name="Ann P.J."/>
            <person name="Tsai J.N."/>
            <person name="Chen C.Y."/>
            <person name="Tzean S.S."/>
            <person name="Ota Y."/>
            <person name="Hattori T."/>
            <person name="Sahashi N."/>
            <person name="Liou R.F."/>
            <person name="Kikuchi T."/>
            <person name="Tsai I.J."/>
        </authorList>
    </citation>
    <scope>NUCLEOTIDE SEQUENCE [LARGE SCALE GENOMIC DNA]</scope>
    <source>
        <strain evidence="12 13">FFPRI411160</strain>
    </source>
</reference>
<dbReference type="InterPro" id="IPR045321">
    <property type="entry name" value="Cts1-like"/>
</dbReference>
<feature type="region of interest" description="Disordered" evidence="9">
    <location>
        <begin position="331"/>
        <end position="377"/>
    </location>
</feature>
<dbReference type="PANTHER" id="PTHR45708">
    <property type="entry name" value="ENDOCHITINASE"/>
    <property type="match status" value="1"/>
</dbReference>
<dbReference type="OrthoDB" id="6020543at2759"/>
<feature type="compositionally biased region" description="Low complexity" evidence="9">
    <location>
        <begin position="331"/>
        <end position="376"/>
    </location>
</feature>
<evidence type="ECO:0000256" key="9">
    <source>
        <dbReference type="SAM" id="MobiDB-lite"/>
    </source>
</evidence>
<dbReference type="GO" id="GO:0008061">
    <property type="term" value="F:chitin binding"/>
    <property type="evidence" value="ECO:0007669"/>
    <property type="project" value="UniProtKB-KW"/>
</dbReference>
<dbReference type="STRING" id="2282107.A0A286U592"/>
<protein>
    <recommendedName>
        <fullName evidence="2">chitinase</fullName>
        <ecNumber evidence="2">3.2.1.14</ecNumber>
    </recommendedName>
</protein>
<dbReference type="PROSITE" id="PS01095">
    <property type="entry name" value="GH18_1"/>
    <property type="match status" value="1"/>
</dbReference>
<evidence type="ECO:0000256" key="10">
    <source>
        <dbReference type="SAM" id="SignalP"/>
    </source>
</evidence>
<keyword evidence="10" id="KW-0732">Signal</keyword>
<dbReference type="AlphaFoldDB" id="A0A286U592"/>
<dbReference type="SUPFAM" id="SSF51445">
    <property type="entry name" value="(Trans)glycosidases"/>
    <property type="match status" value="1"/>
</dbReference>
<keyword evidence="7" id="KW-0326">Glycosidase</keyword>
<evidence type="ECO:0000256" key="3">
    <source>
        <dbReference type="ARBA" id="ARBA00022669"/>
    </source>
</evidence>
<dbReference type="Gene3D" id="2.10.10.20">
    <property type="entry name" value="Carbohydrate-binding module superfamily 5/12"/>
    <property type="match status" value="1"/>
</dbReference>
<evidence type="ECO:0000256" key="6">
    <source>
        <dbReference type="ARBA" id="ARBA00023277"/>
    </source>
</evidence>
<proteinExistence type="predicted"/>
<evidence type="ECO:0000313" key="12">
    <source>
        <dbReference type="EMBL" id="PAV14743.1"/>
    </source>
</evidence>
<dbReference type="PANTHER" id="PTHR45708:SF49">
    <property type="entry name" value="ENDOCHITINASE"/>
    <property type="match status" value="1"/>
</dbReference>
<evidence type="ECO:0000259" key="11">
    <source>
        <dbReference type="PROSITE" id="PS51910"/>
    </source>
</evidence>
<dbReference type="SUPFAM" id="SSF51055">
    <property type="entry name" value="Carbohydrate binding domain"/>
    <property type="match status" value="1"/>
</dbReference>
<keyword evidence="8" id="KW-0624">Polysaccharide degradation</keyword>
<dbReference type="Gene3D" id="3.20.20.80">
    <property type="entry name" value="Glycosidases"/>
    <property type="match status" value="1"/>
</dbReference>
<evidence type="ECO:0000256" key="1">
    <source>
        <dbReference type="ARBA" id="ARBA00000822"/>
    </source>
</evidence>
<dbReference type="InParanoid" id="A0A286U592"/>
<organism evidence="12 13">
    <name type="scientific">Pyrrhoderma noxium</name>
    <dbReference type="NCBI Taxonomy" id="2282107"/>
    <lineage>
        <taxon>Eukaryota</taxon>
        <taxon>Fungi</taxon>
        <taxon>Dikarya</taxon>
        <taxon>Basidiomycota</taxon>
        <taxon>Agaricomycotina</taxon>
        <taxon>Agaricomycetes</taxon>
        <taxon>Hymenochaetales</taxon>
        <taxon>Hymenochaetaceae</taxon>
        <taxon>Pyrrhoderma</taxon>
    </lineage>
</organism>
<keyword evidence="3" id="KW-0147">Chitin-binding</keyword>
<dbReference type="Proteomes" id="UP000217199">
    <property type="component" value="Unassembled WGS sequence"/>
</dbReference>
<name>A0A286U592_9AGAM</name>
<dbReference type="PROSITE" id="PS51910">
    <property type="entry name" value="GH18_2"/>
    <property type="match status" value="1"/>
</dbReference>
<comment type="catalytic activity">
    <reaction evidence="1">
        <text>Random endo-hydrolysis of N-acetyl-beta-D-glucosaminide (1-&gt;4)-beta-linkages in chitin and chitodextrins.</text>
        <dbReference type="EC" id="3.2.1.14"/>
    </reaction>
</comment>
<dbReference type="GO" id="GO:0005576">
    <property type="term" value="C:extracellular region"/>
    <property type="evidence" value="ECO:0007669"/>
    <property type="project" value="InterPro"/>
</dbReference>
<keyword evidence="4 12" id="KW-0378">Hydrolase</keyword>
<evidence type="ECO:0000256" key="8">
    <source>
        <dbReference type="ARBA" id="ARBA00023326"/>
    </source>
</evidence>
<dbReference type="GO" id="GO:0008843">
    <property type="term" value="F:endochitinase activity"/>
    <property type="evidence" value="ECO:0007669"/>
    <property type="project" value="UniProtKB-EC"/>
</dbReference>
<dbReference type="InterPro" id="IPR050542">
    <property type="entry name" value="Glycosyl_Hydrlase18_Chitinase"/>
</dbReference>
<sequence>MISTLSLTTLFFASLFNTATSFDITRNDNLVLYWGQNSYGATHSDVANWQKPLGFYCTSDSVTNTFPIAFLTVAFGEGGLPEIDLANSCNANDNSTFPGTQLPNCGALASDIEACQAAGKIITLSIGGATGAISFTSDTQAETFADTIWNVFLGGSSTTRPFGTAVLDGIDLDIEGGGSSGYAAFVTRIRSHASSASKPYFITAAPQCPFPDANLGAVLNAVGFDAVYVQFYNNFCGLQNFNNPNAWNFQQWDDWAHNTSPNPNVKIYIGAPASSTAAGSGFVDAATLGNIVQTTKAQFSSFGGVMMWDASQAYGNSRYDIAIKNFLTGGTSAPSTSSTRSSTSTTSTSTSTTTSPASTTSTTTTSTTTSTSAPSSGNCAGVAAWSSTVAYVGGSQVTFNGHLWTAKWWSFADQPGGVAGDWTDNGPCTDLQAATAEVHATDSLPTASAKVSTTEVSSDVAKPTSTSTAVVRNENENMADQTVFQVSVTASAV</sequence>
<dbReference type="InterPro" id="IPR001223">
    <property type="entry name" value="Glyco_hydro18_cat"/>
</dbReference>
<evidence type="ECO:0000256" key="2">
    <source>
        <dbReference type="ARBA" id="ARBA00012729"/>
    </source>
</evidence>
<dbReference type="InterPro" id="IPR003610">
    <property type="entry name" value="CBM5/12"/>
</dbReference>